<sequence>MHEPSYSDGRGLPRRRGGAYVTAKLYKPRRRVLRTFLTVERRRVRDHTDSRGVAQRQSDWSFKLKTTGFPV</sequence>
<organism evidence="1 2">
    <name type="scientific">Pangasius djambal</name>
    <dbReference type="NCBI Taxonomy" id="1691987"/>
    <lineage>
        <taxon>Eukaryota</taxon>
        <taxon>Metazoa</taxon>
        <taxon>Chordata</taxon>
        <taxon>Craniata</taxon>
        <taxon>Vertebrata</taxon>
        <taxon>Euteleostomi</taxon>
        <taxon>Actinopterygii</taxon>
        <taxon>Neopterygii</taxon>
        <taxon>Teleostei</taxon>
        <taxon>Ostariophysi</taxon>
        <taxon>Siluriformes</taxon>
        <taxon>Pangasiidae</taxon>
        <taxon>Pangasius</taxon>
    </lineage>
</organism>
<comment type="caution">
    <text evidence="1">The sequence shown here is derived from an EMBL/GenBank/DDBJ whole genome shotgun (WGS) entry which is preliminary data.</text>
</comment>
<reference evidence="1" key="1">
    <citation type="submission" date="2020-02" db="EMBL/GenBank/DDBJ databases">
        <title>Genome sequencing of the panga catfish, Pangasius djambal.</title>
        <authorList>
            <person name="Wen M."/>
            <person name="Zahm M."/>
            <person name="Roques C."/>
            <person name="Cabau C."/>
            <person name="Klopp C."/>
            <person name="Donnadieu C."/>
            <person name="Jouanno E."/>
            <person name="Avarre J.-C."/>
            <person name="Campet M."/>
            <person name="Ha T."/>
            <person name="Dugue R."/>
            <person name="Lampietro C."/>
            <person name="Louis A."/>
            <person name="Herpin A."/>
            <person name="Echchiki A."/>
            <person name="Berthelot C."/>
            <person name="Parey E."/>
            <person name="Roest-Crollius H."/>
            <person name="Braasch I."/>
            <person name="Postlethwait J.H."/>
            <person name="Bobe J."/>
            <person name="Montfort J."/>
            <person name="Bouchez O."/>
            <person name="Begum T."/>
            <person name="Schartl M."/>
            <person name="Gustiano R."/>
            <person name="Guiguen Y."/>
        </authorList>
    </citation>
    <scope>NUCLEOTIDE SEQUENCE</scope>
    <source>
        <strain evidence="1">Pdj_M5554</strain>
    </source>
</reference>
<protein>
    <submittedName>
        <fullName evidence="1">Uncharacterized protein</fullName>
    </submittedName>
</protein>
<proteinExistence type="predicted"/>
<name>A0ACC5YHX4_9TELE</name>
<gene>
    <name evidence="1" type="ORF">PDJAM_G00237950</name>
</gene>
<evidence type="ECO:0000313" key="2">
    <source>
        <dbReference type="Proteomes" id="UP000830395"/>
    </source>
</evidence>
<evidence type="ECO:0000313" key="1">
    <source>
        <dbReference type="EMBL" id="MCJ8734666.1"/>
    </source>
</evidence>
<keyword evidence="2" id="KW-1185">Reference proteome</keyword>
<accession>A0ACC5YHX4</accession>
<dbReference type="EMBL" id="CM040982">
    <property type="protein sequence ID" value="MCJ8734666.1"/>
    <property type="molecule type" value="Genomic_DNA"/>
</dbReference>
<dbReference type="Proteomes" id="UP000830395">
    <property type="component" value="Chromosome 8"/>
</dbReference>